<evidence type="ECO:0000256" key="1">
    <source>
        <dbReference type="ARBA" id="ARBA00023006"/>
    </source>
</evidence>
<dbReference type="GO" id="GO:1901096">
    <property type="term" value="P:regulation of autophagosome maturation"/>
    <property type="evidence" value="ECO:0007669"/>
    <property type="project" value="TreeGrafter"/>
</dbReference>
<keyword evidence="1" id="KW-0072">Autophagy</keyword>
<comment type="caution">
    <text evidence="4">The sequence shown here is derived from an EMBL/GenBank/DDBJ whole genome shotgun (WGS) entry which is preliminary data.</text>
</comment>
<dbReference type="PANTHER" id="PTHR21481:SF0">
    <property type="entry name" value="PROTEIN CLEC16A"/>
    <property type="match status" value="1"/>
</dbReference>
<dbReference type="GO" id="GO:0016197">
    <property type="term" value="P:endosomal transport"/>
    <property type="evidence" value="ECO:0007669"/>
    <property type="project" value="TreeGrafter"/>
</dbReference>
<protein>
    <recommendedName>
        <fullName evidence="3">FPL domain-containing protein</fullName>
    </recommendedName>
</protein>
<evidence type="ECO:0000256" key="2">
    <source>
        <dbReference type="SAM" id="MobiDB-lite"/>
    </source>
</evidence>
<accession>A0A9C7PS50</accession>
<keyword evidence="5" id="KW-1185">Reference proteome</keyword>
<dbReference type="Proteomes" id="UP001061958">
    <property type="component" value="Unassembled WGS sequence"/>
</dbReference>
<dbReference type="PANTHER" id="PTHR21481">
    <property type="entry name" value="PROTEIN CLEC16A"/>
    <property type="match status" value="1"/>
</dbReference>
<dbReference type="GO" id="GO:0005794">
    <property type="term" value="C:Golgi apparatus"/>
    <property type="evidence" value="ECO:0007669"/>
    <property type="project" value="TreeGrafter"/>
</dbReference>
<sequence>MNAREDYRQLCERFTSSVEYRAKGEGVAPTDTQLSDFVTQVARVPLYTPQENQSLWIIFFENNVVNNFLVCLKQFPTSHSLQSAVLSSLSLLLQNIREKSILIGILSKEAFNQILKFSFDLNNEEVASHFVDLLKSTTSVLDGETIGFLYDSVSGYFPLYQLAAGLVDNSERMIAVNARFVILQIYRLQEKELEQFLYNSASSNQFLQQRVNQLISCSKNLIDFWKEEREEEEPSQLSNLWINFVENVEYLLDLVLILEPRFHTKLLERLDSELIQVLINCLLDTEGKNKDPIFPILMELSILLHQLLEKSEKLDSIFDYFFCNSVFCKQCKSFVEAVIEYMHKSSDEMIIYACSIQLEICLNWFIQFFSRIALQSKSKNVPSKSSSSSRNVKQEDQKQKERPVPSIENLWDRNSLAELVWTRCLARCLRKDAEMFLQFSLRCMRSFGRVALYLMELLNSPQLKRNIVKDLLLQLNGEFSLSESVKSSYRSYYLIDLLVPLAGPYSWKDLLLDEEIFLSQLLGPAMKDLNEVHCLLANKYHVEEATKFECLYTVVRVFICIRLIDGFSGRSWLKDLRRLLRGQYRVMFTLEEFLRKGGVLQEILEEDVQIAE</sequence>
<proteinExistence type="predicted"/>
<dbReference type="EMBL" id="BQMJ01000010">
    <property type="protein sequence ID" value="GJQ09708.1"/>
    <property type="molecule type" value="Genomic_DNA"/>
</dbReference>
<dbReference type="GO" id="GO:0005770">
    <property type="term" value="C:late endosome"/>
    <property type="evidence" value="ECO:0007669"/>
    <property type="project" value="TreeGrafter"/>
</dbReference>
<organism evidence="4 5">
    <name type="scientific">Galdieria partita</name>
    <dbReference type="NCBI Taxonomy" id="83374"/>
    <lineage>
        <taxon>Eukaryota</taxon>
        <taxon>Rhodophyta</taxon>
        <taxon>Bangiophyceae</taxon>
        <taxon>Galdieriales</taxon>
        <taxon>Galdieriaceae</taxon>
        <taxon>Galdieria</taxon>
    </lineage>
</organism>
<feature type="domain" description="FPL" evidence="3">
    <location>
        <begin position="40"/>
        <end position="186"/>
    </location>
</feature>
<dbReference type="InterPro" id="IPR019155">
    <property type="entry name" value="CLEC16A/TT9_N"/>
</dbReference>
<reference evidence="4" key="2">
    <citation type="submission" date="2022-01" db="EMBL/GenBank/DDBJ databases">
        <authorList>
            <person name="Hirooka S."/>
            <person name="Miyagishima S.Y."/>
        </authorList>
    </citation>
    <scope>NUCLEOTIDE SEQUENCE</scope>
    <source>
        <strain evidence="4">NBRC 102759</strain>
    </source>
</reference>
<feature type="compositionally biased region" description="Low complexity" evidence="2">
    <location>
        <begin position="379"/>
        <end position="391"/>
    </location>
</feature>
<dbReference type="InterPro" id="IPR039272">
    <property type="entry name" value="CLEC16A/TT9"/>
</dbReference>
<dbReference type="Pfam" id="PF09758">
    <property type="entry name" value="FPL"/>
    <property type="match status" value="1"/>
</dbReference>
<evidence type="ECO:0000313" key="5">
    <source>
        <dbReference type="Proteomes" id="UP001061958"/>
    </source>
</evidence>
<dbReference type="AlphaFoldDB" id="A0A9C7PS50"/>
<dbReference type="GO" id="GO:0006914">
    <property type="term" value="P:autophagy"/>
    <property type="evidence" value="ECO:0007669"/>
    <property type="project" value="UniProtKB-KW"/>
</dbReference>
<feature type="compositionally biased region" description="Basic and acidic residues" evidence="2">
    <location>
        <begin position="392"/>
        <end position="403"/>
    </location>
</feature>
<evidence type="ECO:0000259" key="3">
    <source>
        <dbReference type="Pfam" id="PF09758"/>
    </source>
</evidence>
<evidence type="ECO:0000313" key="4">
    <source>
        <dbReference type="EMBL" id="GJQ09708.1"/>
    </source>
</evidence>
<dbReference type="OrthoDB" id="294052at2759"/>
<dbReference type="GO" id="GO:0007034">
    <property type="term" value="P:vacuolar transport"/>
    <property type="evidence" value="ECO:0007669"/>
    <property type="project" value="TreeGrafter"/>
</dbReference>
<feature type="region of interest" description="Disordered" evidence="2">
    <location>
        <begin position="379"/>
        <end position="404"/>
    </location>
</feature>
<name>A0A9C7PS50_9RHOD</name>
<gene>
    <name evidence="4" type="ORF">GpartN1_g1499.t1</name>
</gene>
<reference evidence="4" key="1">
    <citation type="journal article" date="2022" name="Proc. Natl. Acad. Sci. U.S.A.">
        <title>Life cycle and functional genomics of the unicellular red alga Galdieria for elucidating algal and plant evolution and industrial use.</title>
        <authorList>
            <person name="Hirooka S."/>
            <person name="Itabashi T."/>
            <person name="Ichinose T.M."/>
            <person name="Onuma R."/>
            <person name="Fujiwara T."/>
            <person name="Yamashita S."/>
            <person name="Jong L.W."/>
            <person name="Tomita R."/>
            <person name="Iwane A.H."/>
            <person name="Miyagishima S.Y."/>
        </authorList>
    </citation>
    <scope>NUCLEOTIDE SEQUENCE</scope>
    <source>
        <strain evidence="4">NBRC 102759</strain>
    </source>
</reference>